<evidence type="ECO:0000313" key="9">
    <source>
        <dbReference type="Proteomes" id="UP000007799"/>
    </source>
</evidence>
<evidence type="ECO:0000256" key="2">
    <source>
        <dbReference type="ARBA" id="ARBA00022448"/>
    </source>
</evidence>
<dbReference type="GO" id="GO:1904983">
    <property type="term" value="P:glycine import into mitochondrion"/>
    <property type="evidence" value="ECO:0007669"/>
    <property type="project" value="TreeGrafter"/>
</dbReference>
<dbReference type="eggNOG" id="KOG0766">
    <property type="taxonomic scope" value="Eukaryota"/>
</dbReference>
<dbReference type="InParanoid" id="F2UBY8"/>
<organism evidence="9">
    <name type="scientific">Salpingoeca rosetta (strain ATCC 50818 / BSB-021)</name>
    <dbReference type="NCBI Taxonomy" id="946362"/>
    <lineage>
        <taxon>Eukaryota</taxon>
        <taxon>Choanoflagellata</taxon>
        <taxon>Craspedida</taxon>
        <taxon>Salpingoecidae</taxon>
        <taxon>Salpingoeca</taxon>
    </lineage>
</organism>
<proteinExistence type="inferred from homology"/>
<dbReference type="FunCoup" id="F2UBY8">
    <property type="interactions" value="561"/>
</dbReference>
<dbReference type="PROSITE" id="PS50920">
    <property type="entry name" value="SOLCAR"/>
    <property type="match status" value="3"/>
</dbReference>
<dbReference type="OrthoDB" id="1924968at2759"/>
<comment type="similarity">
    <text evidence="7">Belongs to the mitochondrial carrier (TC 2.A.29) family.</text>
</comment>
<feature type="repeat" description="Solcar" evidence="6">
    <location>
        <begin position="5"/>
        <end position="88"/>
    </location>
</feature>
<keyword evidence="3 6" id="KW-0812">Transmembrane</keyword>
<comment type="subcellular location">
    <subcellularLocation>
        <location evidence="1">Membrane</location>
        <topology evidence="1">Multi-pass membrane protein</topology>
    </subcellularLocation>
</comment>
<dbReference type="RefSeq" id="XP_004993303.1">
    <property type="nucleotide sequence ID" value="XM_004993246.1"/>
</dbReference>
<gene>
    <name evidence="8" type="ORF">PTSG_06414</name>
</gene>
<dbReference type="GeneID" id="16073879"/>
<dbReference type="PANTHER" id="PTHR46181:SF3">
    <property type="entry name" value="MITOCHONDRIAL GLYCINE TRANSPORTER"/>
    <property type="match status" value="1"/>
</dbReference>
<dbReference type="EMBL" id="GL832968">
    <property type="protein sequence ID" value="EGD74403.1"/>
    <property type="molecule type" value="Genomic_DNA"/>
</dbReference>
<dbReference type="OMA" id="WGIYEEL"/>
<accession>F2UBY8</accession>
<evidence type="ECO:0000256" key="3">
    <source>
        <dbReference type="ARBA" id="ARBA00022692"/>
    </source>
</evidence>
<evidence type="ECO:0008006" key="10">
    <source>
        <dbReference type="Google" id="ProtNLM"/>
    </source>
</evidence>
<dbReference type="GO" id="GO:0005739">
    <property type="term" value="C:mitochondrion"/>
    <property type="evidence" value="ECO:0007669"/>
    <property type="project" value="TreeGrafter"/>
</dbReference>
<evidence type="ECO:0000256" key="5">
    <source>
        <dbReference type="ARBA" id="ARBA00023136"/>
    </source>
</evidence>
<feature type="repeat" description="Solcar" evidence="6">
    <location>
        <begin position="187"/>
        <end position="268"/>
    </location>
</feature>
<sequence length="273" mass="29055">MAPNRGGLDAVVLGGSTGALSAVLLQPLDVIKTQMQIAPSRVGVGACMVQVYRKSGPFGFWRGLSPSLVRTVPGAGLYFGLVHNLQLALGAKDTSRLSITNLAIGGGCRGAVALLLLPATVLKARAESGLFQDEGIVRGLRHLWAREGISGLFKGGLPTVLRDAPFSGLYLSLFEAFKTHLRARGMGADASAMVGGLAAGTLASYITQPFDVIKTRVQVHEGHVSAWSILKELIQSPSALFRGSLPRVVRRASVAALNWTLFDKLIRAWHERH</sequence>
<dbReference type="GO" id="GO:0016020">
    <property type="term" value="C:membrane"/>
    <property type="evidence" value="ECO:0007669"/>
    <property type="project" value="UniProtKB-SubCell"/>
</dbReference>
<dbReference type="KEGG" id="sre:PTSG_06414"/>
<dbReference type="Pfam" id="PF00153">
    <property type="entry name" value="Mito_carr"/>
    <property type="match status" value="3"/>
</dbReference>
<evidence type="ECO:0000256" key="1">
    <source>
        <dbReference type="ARBA" id="ARBA00004141"/>
    </source>
</evidence>
<dbReference type="SUPFAM" id="SSF103506">
    <property type="entry name" value="Mitochondrial carrier"/>
    <property type="match status" value="1"/>
</dbReference>
<dbReference type="InterPro" id="IPR018108">
    <property type="entry name" value="MCP_transmembrane"/>
</dbReference>
<keyword evidence="4" id="KW-0677">Repeat</keyword>
<evidence type="ECO:0000256" key="6">
    <source>
        <dbReference type="PROSITE-ProRule" id="PRU00282"/>
    </source>
</evidence>
<dbReference type="Proteomes" id="UP000007799">
    <property type="component" value="Unassembled WGS sequence"/>
</dbReference>
<dbReference type="AlphaFoldDB" id="F2UBY8"/>
<keyword evidence="5 6" id="KW-0472">Membrane</keyword>
<dbReference type="PANTHER" id="PTHR46181">
    <property type="entry name" value="MITOCHONDRIAL GLYCINE TRANSPORTER"/>
    <property type="match status" value="1"/>
</dbReference>
<name>F2UBY8_SALR5</name>
<dbReference type="PRINTS" id="PR00926">
    <property type="entry name" value="MITOCARRIER"/>
</dbReference>
<keyword evidence="9" id="KW-1185">Reference proteome</keyword>
<evidence type="ECO:0000313" key="8">
    <source>
        <dbReference type="EMBL" id="EGD74403.1"/>
    </source>
</evidence>
<keyword evidence="2 7" id="KW-0813">Transport</keyword>
<dbReference type="InterPro" id="IPR002067">
    <property type="entry name" value="MCP"/>
</dbReference>
<dbReference type="InterPro" id="IPR023395">
    <property type="entry name" value="MCP_dom_sf"/>
</dbReference>
<evidence type="ECO:0000256" key="7">
    <source>
        <dbReference type="RuleBase" id="RU000488"/>
    </source>
</evidence>
<feature type="repeat" description="Solcar" evidence="6">
    <location>
        <begin position="97"/>
        <end position="180"/>
    </location>
</feature>
<dbReference type="STRING" id="946362.F2UBY8"/>
<evidence type="ECO:0000256" key="4">
    <source>
        <dbReference type="ARBA" id="ARBA00022737"/>
    </source>
</evidence>
<reference evidence="8" key="1">
    <citation type="submission" date="2009-08" db="EMBL/GenBank/DDBJ databases">
        <title>Annotation of Salpingoeca rosetta.</title>
        <authorList>
            <consortium name="The Broad Institute Genome Sequencing Platform"/>
            <person name="Russ C."/>
            <person name="Cuomo C."/>
            <person name="Burger G."/>
            <person name="Gray M.W."/>
            <person name="Holland P.W.H."/>
            <person name="King N."/>
            <person name="Lang F.B.F."/>
            <person name="Roger A.J."/>
            <person name="Ruiz-Trillo I."/>
            <person name="Young S.K."/>
            <person name="Zeng Q."/>
            <person name="Gargeya S."/>
            <person name="Alvarado L."/>
            <person name="Berlin A."/>
            <person name="Chapman S.B."/>
            <person name="Chen Z."/>
            <person name="Freedman E."/>
            <person name="Gellesch M."/>
            <person name="Goldberg J."/>
            <person name="Griggs A."/>
            <person name="Gujja S."/>
            <person name="Heilman E."/>
            <person name="Heiman D."/>
            <person name="Howarth C."/>
            <person name="Mehta T."/>
            <person name="Neiman D."/>
            <person name="Pearson M."/>
            <person name="Roberts A."/>
            <person name="Saif S."/>
            <person name="Shea T."/>
            <person name="Shenoy N."/>
            <person name="Sisk P."/>
            <person name="Stolte C."/>
            <person name="Sykes S."/>
            <person name="White J."/>
            <person name="Yandava C."/>
            <person name="Haas B."/>
            <person name="Nusbaum C."/>
            <person name="Birren B."/>
        </authorList>
    </citation>
    <scope>NUCLEOTIDE SEQUENCE [LARGE SCALE GENOMIC DNA]</scope>
    <source>
        <strain evidence="8">ATCC 50818</strain>
    </source>
</reference>
<protein>
    <recommendedName>
        <fullName evidence="10">Solute carrier family 25 member 38</fullName>
    </recommendedName>
</protein>
<dbReference type="Gene3D" id="1.50.40.10">
    <property type="entry name" value="Mitochondrial carrier domain"/>
    <property type="match status" value="2"/>
</dbReference>
<dbReference type="GO" id="GO:0015187">
    <property type="term" value="F:glycine transmembrane transporter activity"/>
    <property type="evidence" value="ECO:0007669"/>
    <property type="project" value="TreeGrafter"/>
</dbReference>